<protein>
    <submittedName>
        <fullName evidence="2">Uncharacterized protein</fullName>
    </submittedName>
</protein>
<evidence type="ECO:0000256" key="1">
    <source>
        <dbReference type="SAM" id="MobiDB-lite"/>
    </source>
</evidence>
<organism evidence="2 3">
    <name type="scientific">Dermatophagoides farinae</name>
    <name type="common">American house dust mite</name>
    <dbReference type="NCBI Taxonomy" id="6954"/>
    <lineage>
        <taxon>Eukaryota</taxon>
        <taxon>Metazoa</taxon>
        <taxon>Ecdysozoa</taxon>
        <taxon>Arthropoda</taxon>
        <taxon>Chelicerata</taxon>
        <taxon>Arachnida</taxon>
        <taxon>Acari</taxon>
        <taxon>Acariformes</taxon>
        <taxon>Sarcoptiformes</taxon>
        <taxon>Astigmata</taxon>
        <taxon>Psoroptidia</taxon>
        <taxon>Analgoidea</taxon>
        <taxon>Pyroglyphidae</taxon>
        <taxon>Dermatophagoidinae</taxon>
        <taxon>Dermatophagoides</taxon>
    </lineage>
</organism>
<proteinExistence type="predicted"/>
<feature type="region of interest" description="Disordered" evidence="1">
    <location>
        <begin position="1"/>
        <end position="23"/>
    </location>
</feature>
<comment type="caution">
    <text evidence="2">The sequence shown here is derived from an EMBL/GenBank/DDBJ whole genome shotgun (WGS) entry which is preliminary data.</text>
</comment>
<sequence length="83" mass="9866">MKIKVMQKTKKNASSRNKMHEYNNNNINNRCIEKKRGEKNVFIHVCIVALEKNDDDDEEEIKNQTKGRKEFAPPNYLHQYDSI</sequence>
<accession>A0A922HX28</accession>
<reference evidence="2" key="2">
    <citation type="journal article" date="2022" name="Res Sq">
        <title>Comparative Genomics Reveals Insights into the Divergent Evolution of Astigmatic Mites and Household Pest Adaptations.</title>
        <authorList>
            <person name="Xiong Q."/>
            <person name="Wan A.T.-Y."/>
            <person name="Liu X.-Y."/>
            <person name="Fung C.S.-H."/>
            <person name="Xiao X."/>
            <person name="Malainual N."/>
            <person name="Hou J."/>
            <person name="Wang L."/>
            <person name="Wang M."/>
            <person name="Yang K."/>
            <person name="Cui Y."/>
            <person name="Leung E."/>
            <person name="Nong W."/>
            <person name="Shin S.-K."/>
            <person name="Au S."/>
            <person name="Jeong K.Y."/>
            <person name="Chew F.T."/>
            <person name="Hui J."/>
            <person name="Leung T.F."/>
            <person name="Tungtrongchitr A."/>
            <person name="Zhong N."/>
            <person name="Liu Z."/>
            <person name="Tsui S."/>
        </authorList>
    </citation>
    <scope>NUCLEOTIDE SEQUENCE</scope>
    <source>
        <strain evidence="2">Derf</strain>
        <tissue evidence="2">Whole organism</tissue>
    </source>
</reference>
<reference evidence="2" key="1">
    <citation type="submission" date="2013-05" db="EMBL/GenBank/DDBJ databases">
        <authorList>
            <person name="Yim A.K.Y."/>
            <person name="Chan T.F."/>
            <person name="Ji K.M."/>
            <person name="Liu X.Y."/>
            <person name="Zhou J.W."/>
            <person name="Li R.Q."/>
            <person name="Yang K.Y."/>
            <person name="Li J."/>
            <person name="Li M."/>
            <person name="Law P.T.W."/>
            <person name="Wu Y.L."/>
            <person name="Cai Z.L."/>
            <person name="Qin H."/>
            <person name="Bao Y."/>
            <person name="Leung R.K.K."/>
            <person name="Ng P.K.S."/>
            <person name="Zou J."/>
            <person name="Zhong X.J."/>
            <person name="Ran P.X."/>
            <person name="Zhong N.S."/>
            <person name="Liu Z.G."/>
            <person name="Tsui S.K.W."/>
        </authorList>
    </citation>
    <scope>NUCLEOTIDE SEQUENCE</scope>
    <source>
        <strain evidence="2">Derf</strain>
        <tissue evidence="2">Whole organism</tissue>
    </source>
</reference>
<feature type="compositionally biased region" description="Basic and acidic residues" evidence="1">
    <location>
        <begin position="61"/>
        <end position="71"/>
    </location>
</feature>
<evidence type="ECO:0000313" key="2">
    <source>
        <dbReference type="EMBL" id="KAH9511950.1"/>
    </source>
</evidence>
<gene>
    <name evidence="2" type="ORF">DERF_010369</name>
</gene>
<dbReference type="EMBL" id="ASGP02000004">
    <property type="protein sequence ID" value="KAH9511950.1"/>
    <property type="molecule type" value="Genomic_DNA"/>
</dbReference>
<keyword evidence="3" id="KW-1185">Reference proteome</keyword>
<feature type="region of interest" description="Disordered" evidence="1">
    <location>
        <begin position="55"/>
        <end position="83"/>
    </location>
</feature>
<feature type="compositionally biased region" description="Basic residues" evidence="1">
    <location>
        <begin position="1"/>
        <end position="13"/>
    </location>
</feature>
<dbReference type="Proteomes" id="UP000790347">
    <property type="component" value="Unassembled WGS sequence"/>
</dbReference>
<dbReference type="AlphaFoldDB" id="A0A922HX28"/>
<evidence type="ECO:0000313" key="3">
    <source>
        <dbReference type="Proteomes" id="UP000790347"/>
    </source>
</evidence>
<name>A0A922HX28_DERFA</name>